<dbReference type="Gene3D" id="1.10.510.10">
    <property type="entry name" value="Transferase(Phosphotransferase) domain 1"/>
    <property type="match status" value="1"/>
</dbReference>
<dbReference type="Pfam" id="PF00069">
    <property type="entry name" value="Pkinase"/>
    <property type="match status" value="1"/>
</dbReference>
<dbReference type="InterPro" id="IPR017441">
    <property type="entry name" value="Protein_kinase_ATP_BS"/>
</dbReference>
<keyword evidence="6" id="KW-0418">Kinase</keyword>
<evidence type="ECO:0000256" key="3">
    <source>
        <dbReference type="ARBA" id="ARBA00022527"/>
    </source>
</evidence>
<name>A0A9W8Y6P7_9PLEO</name>
<evidence type="ECO:0000259" key="14">
    <source>
        <dbReference type="PROSITE" id="PS50011"/>
    </source>
</evidence>
<evidence type="ECO:0000256" key="5">
    <source>
        <dbReference type="ARBA" id="ARBA00022741"/>
    </source>
</evidence>
<dbReference type="PROSITE" id="PS50011">
    <property type="entry name" value="PROTEIN_KINASE_DOM"/>
    <property type="match status" value="1"/>
</dbReference>
<evidence type="ECO:0000256" key="10">
    <source>
        <dbReference type="ARBA" id="ARBA00047899"/>
    </source>
</evidence>
<dbReference type="InterPro" id="IPR045269">
    <property type="entry name" value="Atg1-like"/>
</dbReference>
<evidence type="ECO:0000256" key="6">
    <source>
        <dbReference type="ARBA" id="ARBA00022777"/>
    </source>
</evidence>
<comment type="similarity">
    <text evidence="13">Belongs to the protein kinase superfamily.</text>
</comment>
<dbReference type="InterPro" id="IPR000719">
    <property type="entry name" value="Prot_kinase_dom"/>
</dbReference>
<comment type="catalytic activity">
    <reaction evidence="10">
        <text>L-threonyl-[protein] + ATP = O-phospho-L-threonyl-[protein] + ADP + H(+)</text>
        <dbReference type="Rhea" id="RHEA:46608"/>
        <dbReference type="Rhea" id="RHEA-COMP:11060"/>
        <dbReference type="Rhea" id="RHEA-COMP:11605"/>
        <dbReference type="ChEBI" id="CHEBI:15378"/>
        <dbReference type="ChEBI" id="CHEBI:30013"/>
        <dbReference type="ChEBI" id="CHEBI:30616"/>
        <dbReference type="ChEBI" id="CHEBI:61977"/>
        <dbReference type="ChEBI" id="CHEBI:456216"/>
        <dbReference type="EC" id="2.7.11.1"/>
    </reaction>
</comment>
<dbReference type="GO" id="GO:0005829">
    <property type="term" value="C:cytosol"/>
    <property type="evidence" value="ECO:0007669"/>
    <property type="project" value="TreeGrafter"/>
</dbReference>
<dbReference type="GO" id="GO:0034045">
    <property type="term" value="C:phagophore assembly site membrane"/>
    <property type="evidence" value="ECO:0007669"/>
    <property type="project" value="UniProtKB-SubCell"/>
</dbReference>
<keyword evidence="4" id="KW-0808">Transferase</keyword>
<dbReference type="CDD" id="cd00180">
    <property type="entry name" value="PKc"/>
    <property type="match status" value="1"/>
</dbReference>
<evidence type="ECO:0000256" key="4">
    <source>
        <dbReference type="ARBA" id="ARBA00022679"/>
    </source>
</evidence>
<evidence type="ECO:0000256" key="11">
    <source>
        <dbReference type="ARBA" id="ARBA00048679"/>
    </source>
</evidence>
<dbReference type="EC" id="2.7.11.1" evidence="2"/>
<feature type="domain" description="Protein kinase" evidence="14">
    <location>
        <begin position="40"/>
        <end position="363"/>
    </location>
</feature>
<dbReference type="Proteomes" id="UP001140560">
    <property type="component" value="Unassembled WGS sequence"/>
</dbReference>
<keyword evidence="7 12" id="KW-0067">ATP-binding</keyword>
<evidence type="ECO:0000256" key="12">
    <source>
        <dbReference type="PROSITE-ProRule" id="PRU10141"/>
    </source>
</evidence>
<dbReference type="Gene3D" id="3.30.200.20">
    <property type="entry name" value="Phosphorylase Kinase, domain 1"/>
    <property type="match status" value="1"/>
</dbReference>
<evidence type="ECO:0000313" key="16">
    <source>
        <dbReference type="Proteomes" id="UP001140560"/>
    </source>
</evidence>
<dbReference type="OrthoDB" id="310217at2759"/>
<dbReference type="PROSITE" id="PS00108">
    <property type="entry name" value="PROTEIN_KINASE_ST"/>
    <property type="match status" value="1"/>
</dbReference>
<evidence type="ECO:0000256" key="2">
    <source>
        <dbReference type="ARBA" id="ARBA00012513"/>
    </source>
</evidence>
<dbReference type="InterPro" id="IPR011009">
    <property type="entry name" value="Kinase-like_dom_sf"/>
</dbReference>
<dbReference type="GO" id="GO:0005524">
    <property type="term" value="F:ATP binding"/>
    <property type="evidence" value="ECO:0007669"/>
    <property type="project" value="UniProtKB-UniRule"/>
</dbReference>
<keyword evidence="5 12" id="KW-0547">Nucleotide-binding</keyword>
<dbReference type="EMBL" id="JAPEUY010000010">
    <property type="protein sequence ID" value="KAJ4369084.1"/>
    <property type="molecule type" value="Genomic_DNA"/>
</dbReference>
<evidence type="ECO:0000256" key="13">
    <source>
        <dbReference type="RuleBase" id="RU000304"/>
    </source>
</evidence>
<dbReference type="SUPFAM" id="SSF56112">
    <property type="entry name" value="Protein kinase-like (PK-like)"/>
    <property type="match status" value="1"/>
</dbReference>
<reference evidence="15" key="1">
    <citation type="submission" date="2022-10" db="EMBL/GenBank/DDBJ databases">
        <title>Tapping the CABI collections for fungal endophytes: first genome assemblies for Collariella, Neodidymelliopsis, Ascochyta clinopodiicola, Didymella pomorum, Didymosphaeria variabile, Neocosmospora piperis and Neocucurbitaria cava.</title>
        <authorList>
            <person name="Hill R."/>
        </authorList>
    </citation>
    <scope>NUCLEOTIDE SEQUENCE</scope>
    <source>
        <strain evidence="15">IMI 356814</strain>
    </source>
</reference>
<accession>A0A9W8Y6P7</accession>
<sequence length="376" mass="42834">MNQMSTPPWRAKTITVKTVQSDVSIPTHRLSVYSLFTKYFSGKKKLGEGGNGAVHSYEYSVSKIVIAVKTASSGQRSAVEQLRDEIENFKHIGKHDHIVDMLTYCTSYGEPGNNAIFLELCDLGDLKAYADSCCEQEQAIGNPAQPLEITIWKLYKDIALGLNYLHNDLDHCYVHTDLKPGNILVSRPKYWSDADGLPLEPTFKITDFGPMTQYPLPRDAPHYKWAGTPEYAPPLSEQTPPLRPSVDIWGLGATIQFFALGHHPVQSRETCRALRRALGKDVPNSKQKRLWSTTYWRRQRPTMYRPLNVDVEELKGPWDLGRMQDDYEPYSSVLNREYKALWEKDSGSRITAKMLVKDVIPKMDRQIALLKSQEKE</sequence>
<comment type="catalytic activity">
    <reaction evidence="11">
        <text>L-seryl-[protein] + ATP = O-phospho-L-seryl-[protein] + ADP + H(+)</text>
        <dbReference type="Rhea" id="RHEA:17989"/>
        <dbReference type="Rhea" id="RHEA-COMP:9863"/>
        <dbReference type="Rhea" id="RHEA-COMP:11604"/>
        <dbReference type="ChEBI" id="CHEBI:15378"/>
        <dbReference type="ChEBI" id="CHEBI:29999"/>
        <dbReference type="ChEBI" id="CHEBI:30616"/>
        <dbReference type="ChEBI" id="CHEBI:83421"/>
        <dbReference type="ChEBI" id="CHEBI:456216"/>
        <dbReference type="EC" id="2.7.11.1"/>
    </reaction>
</comment>
<dbReference type="InterPro" id="IPR008271">
    <property type="entry name" value="Ser/Thr_kinase_AS"/>
</dbReference>
<organism evidence="15 16">
    <name type="scientific">Neocucurbitaria cava</name>
    <dbReference type="NCBI Taxonomy" id="798079"/>
    <lineage>
        <taxon>Eukaryota</taxon>
        <taxon>Fungi</taxon>
        <taxon>Dikarya</taxon>
        <taxon>Ascomycota</taxon>
        <taxon>Pezizomycotina</taxon>
        <taxon>Dothideomycetes</taxon>
        <taxon>Pleosporomycetidae</taxon>
        <taxon>Pleosporales</taxon>
        <taxon>Pleosporineae</taxon>
        <taxon>Cucurbitariaceae</taxon>
        <taxon>Neocucurbitaria</taxon>
    </lineage>
</organism>
<gene>
    <name evidence="15" type="ORF">N0V83_006167</name>
</gene>
<dbReference type="GO" id="GO:0000045">
    <property type="term" value="P:autophagosome assembly"/>
    <property type="evidence" value="ECO:0007669"/>
    <property type="project" value="TreeGrafter"/>
</dbReference>
<keyword evidence="8" id="KW-0072">Autophagy</keyword>
<dbReference type="GO" id="GO:0004674">
    <property type="term" value="F:protein serine/threonine kinase activity"/>
    <property type="evidence" value="ECO:0007669"/>
    <property type="project" value="UniProtKB-KW"/>
</dbReference>
<protein>
    <recommendedName>
        <fullName evidence="2">non-specific serine/threonine protein kinase</fullName>
        <ecNumber evidence="2">2.7.11.1</ecNumber>
    </recommendedName>
    <alternativeName>
        <fullName evidence="9">Autophagy-related protein 1</fullName>
    </alternativeName>
</protein>
<dbReference type="GO" id="GO:0010506">
    <property type="term" value="P:regulation of autophagy"/>
    <property type="evidence" value="ECO:0007669"/>
    <property type="project" value="InterPro"/>
</dbReference>
<dbReference type="GO" id="GO:0005776">
    <property type="term" value="C:autophagosome"/>
    <property type="evidence" value="ECO:0007669"/>
    <property type="project" value="TreeGrafter"/>
</dbReference>
<dbReference type="AlphaFoldDB" id="A0A9W8Y6P7"/>
<proteinExistence type="inferred from homology"/>
<dbReference type="PANTHER" id="PTHR24348:SF22">
    <property type="entry name" value="NON-SPECIFIC SERINE_THREONINE PROTEIN KINASE"/>
    <property type="match status" value="1"/>
</dbReference>
<comment type="subcellular location">
    <subcellularLocation>
        <location evidence="1">Preautophagosomal structure membrane</location>
        <topology evidence="1">Peripheral membrane protein</topology>
    </subcellularLocation>
</comment>
<keyword evidence="3 13" id="KW-0723">Serine/threonine-protein kinase</keyword>
<comment type="caution">
    <text evidence="15">The sequence shown here is derived from an EMBL/GenBank/DDBJ whole genome shotgun (WGS) entry which is preliminary data.</text>
</comment>
<dbReference type="PANTHER" id="PTHR24348">
    <property type="entry name" value="SERINE/THREONINE-PROTEIN KINASE UNC-51-RELATED"/>
    <property type="match status" value="1"/>
</dbReference>
<evidence type="ECO:0000256" key="1">
    <source>
        <dbReference type="ARBA" id="ARBA00004623"/>
    </source>
</evidence>
<evidence type="ECO:0000256" key="9">
    <source>
        <dbReference type="ARBA" id="ARBA00030237"/>
    </source>
</evidence>
<evidence type="ECO:0000313" key="15">
    <source>
        <dbReference type="EMBL" id="KAJ4369084.1"/>
    </source>
</evidence>
<keyword evidence="16" id="KW-1185">Reference proteome</keyword>
<dbReference type="SMART" id="SM00220">
    <property type="entry name" value="S_TKc"/>
    <property type="match status" value="1"/>
</dbReference>
<feature type="binding site" evidence="12">
    <location>
        <position position="69"/>
    </location>
    <ligand>
        <name>ATP</name>
        <dbReference type="ChEBI" id="CHEBI:30616"/>
    </ligand>
</feature>
<evidence type="ECO:0000256" key="8">
    <source>
        <dbReference type="ARBA" id="ARBA00023006"/>
    </source>
</evidence>
<evidence type="ECO:0000256" key="7">
    <source>
        <dbReference type="ARBA" id="ARBA00022840"/>
    </source>
</evidence>
<dbReference type="PROSITE" id="PS00107">
    <property type="entry name" value="PROTEIN_KINASE_ATP"/>
    <property type="match status" value="1"/>
</dbReference>